<proteinExistence type="predicted"/>
<evidence type="ECO:0000313" key="1">
    <source>
        <dbReference type="EMBL" id="GAG52873.1"/>
    </source>
</evidence>
<gene>
    <name evidence="1" type="ORF">S01H1_79569</name>
</gene>
<sequence>MELGMKYFIAELRVLEDLLDSAKKHNSCLMPDIPRFEAKAQRIREQLGIAASNDFYERRRTDKRFHDKLVKESDKKVFKHAFSWEKKDEPCGCVDGGCDRSDCMCKGE</sequence>
<reference evidence="1" key="1">
    <citation type="journal article" date="2014" name="Front. Microbiol.">
        <title>High frequency of phylogenetically diverse reductive dehalogenase-homologous genes in deep subseafloor sedimentary metagenomes.</title>
        <authorList>
            <person name="Kawai M."/>
            <person name="Futagami T."/>
            <person name="Toyoda A."/>
            <person name="Takaki Y."/>
            <person name="Nishi S."/>
            <person name="Hori S."/>
            <person name="Arai W."/>
            <person name="Tsubouchi T."/>
            <person name="Morono Y."/>
            <person name="Uchiyama I."/>
            <person name="Ito T."/>
            <person name="Fujiyama A."/>
            <person name="Inagaki F."/>
            <person name="Takami H."/>
        </authorList>
    </citation>
    <scope>NUCLEOTIDE SEQUENCE</scope>
    <source>
        <strain evidence="1">Expedition CK06-06</strain>
    </source>
</reference>
<protein>
    <submittedName>
        <fullName evidence="1">Uncharacterized protein</fullName>
    </submittedName>
</protein>
<comment type="caution">
    <text evidence="1">The sequence shown here is derived from an EMBL/GenBank/DDBJ whole genome shotgun (WGS) entry which is preliminary data.</text>
</comment>
<organism evidence="1">
    <name type="scientific">marine sediment metagenome</name>
    <dbReference type="NCBI Taxonomy" id="412755"/>
    <lineage>
        <taxon>unclassified sequences</taxon>
        <taxon>metagenomes</taxon>
        <taxon>ecological metagenomes</taxon>
    </lineage>
</organism>
<accession>X0YX53</accession>
<dbReference type="EMBL" id="BARS01053654">
    <property type="protein sequence ID" value="GAG52873.1"/>
    <property type="molecule type" value="Genomic_DNA"/>
</dbReference>
<dbReference type="AlphaFoldDB" id="X0YX53"/>
<name>X0YX53_9ZZZZ</name>